<reference evidence="4 5" key="1">
    <citation type="journal article" date="2016" name="Nat. Biotechnol.">
        <title>Measurement of bacterial replication rates in microbial communities.</title>
        <authorList>
            <person name="Brown C.T."/>
            <person name="Olm M.R."/>
            <person name="Thomas B.C."/>
            <person name="Banfield J.F."/>
        </authorList>
    </citation>
    <scope>NUCLEOTIDE SEQUENCE [LARGE SCALE GENOMIC DNA]</scope>
    <source>
        <strain evidence="4">46_33</strain>
    </source>
</reference>
<dbReference type="Pfam" id="PF07992">
    <property type="entry name" value="Pyr_redox_2"/>
    <property type="match status" value="1"/>
</dbReference>
<dbReference type="Proteomes" id="UP000186777">
    <property type="component" value="Unassembled WGS sequence"/>
</dbReference>
<organism evidence="4 5">
    <name type="scientific">Phascolarctobacterium succinatutens</name>
    <dbReference type="NCBI Taxonomy" id="626940"/>
    <lineage>
        <taxon>Bacteria</taxon>
        <taxon>Bacillati</taxon>
        <taxon>Bacillota</taxon>
        <taxon>Negativicutes</taxon>
        <taxon>Acidaminococcales</taxon>
        <taxon>Acidaminococcaceae</taxon>
        <taxon>Phascolarctobacterium</taxon>
    </lineage>
</organism>
<name>A0A1Q6R6S8_9FIRM</name>
<evidence type="ECO:0000313" key="4">
    <source>
        <dbReference type="EMBL" id="OLA38072.1"/>
    </source>
</evidence>
<keyword evidence="2" id="KW-0560">Oxidoreductase</keyword>
<dbReference type="Gene3D" id="3.50.50.60">
    <property type="entry name" value="FAD/NAD(P)-binding domain"/>
    <property type="match status" value="2"/>
</dbReference>
<dbReference type="PANTHER" id="PTHR48105">
    <property type="entry name" value="THIOREDOXIN REDUCTASE 1-RELATED-RELATED"/>
    <property type="match status" value="1"/>
</dbReference>
<dbReference type="InterPro" id="IPR050097">
    <property type="entry name" value="Ferredoxin-NADP_redctase_2"/>
</dbReference>
<dbReference type="STRING" id="626940.BHW43_04275"/>
<dbReference type="InterPro" id="IPR036188">
    <property type="entry name" value="FAD/NAD-bd_sf"/>
</dbReference>
<evidence type="ECO:0000313" key="5">
    <source>
        <dbReference type="Proteomes" id="UP000186777"/>
    </source>
</evidence>
<dbReference type="PRINTS" id="PR00368">
    <property type="entry name" value="FADPNR"/>
</dbReference>
<gene>
    <name evidence="4" type="ORF">BHW43_04275</name>
</gene>
<dbReference type="InterPro" id="IPR023753">
    <property type="entry name" value="FAD/NAD-binding_dom"/>
</dbReference>
<dbReference type="SUPFAM" id="SSF51905">
    <property type="entry name" value="FAD/NAD(P)-binding domain"/>
    <property type="match status" value="1"/>
</dbReference>
<sequence>MTNNIKQAIIIGGGPAGVSAALYLARAGQKVCIIENGPGALAKAHKIDNYYGIAASGAKLYAAGLEQARSLGVEILQDEVLGVEYTDCFTLSLKNTAEQLQTEALVLATGSKNITLNLPGLIELEGKGISYCAVCDGFFFRKKRVAVLGNGAYALHEAAYLKQLAGSVTILTNGQSGDAAKAAGFEVNTSVLQAVEGNGKLSSIRFTDGSTLAVDGLFIALGTADSTDMARKLGAELNGRFIRIDGDGATNIPGLFAAGDCTGGLMQVAKAVHEGARAGLTALKFLRQHKTDENSNK</sequence>
<dbReference type="PRINTS" id="PR00469">
    <property type="entry name" value="PNDRDTASEII"/>
</dbReference>
<evidence type="ECO:0000256" key="2">
    <source>
        <dbReference type="ARBA" id="ARBA00023002"/>
    </source>
</evidence>
<feature type="domain" description="FAD/NAD(P)-binding" evidence="3">
    <location>
        <begin position="7"/>
        <end position="275"/>
    </location>
</feature>
<dbReference type="RefSeq" id="WP_303679626.1">
    <property type="nucleotide sequence ID" value="NZ_DAWEJP010000004.1"/>
</dbReference>
<protein>
    <submittedName>
        <fullName evidence="4">Thioredoxin reductase</fullName>
    </submittedName>
</protein>
<dbReference type="AlphaFoldDB" id="A0A1Q6R6S8"/>
<evidence type="ECO:0000256" key="1">
    <source>
        <dbReference type="ARBA" id="ARBA00022630"/>
    </source>
</evidence>
<evidence type="ECO:0000259" key="3">
    <source>
        <dbReference type="Pfam" id="PF07992"/>
    </source>
</evidence>
<keyword evidence="1" id="KW-0285">Flavoprotein</keyword>
<comment type="caution">
    <text evidence="4">The sequence shown here is derived from an EMBL/GenBank/DDBJ whole genome shotgun (WGS) entry which is preliminary data.</text>
</comment>
<proteinExistence type="predicted"/>
<dbReference type="EMBL" id="MNTG01000025">
    <property type="protein sequence ID" value="OLA38072.1"/>
    <property type="molecule type" value="Genomic_DNA"/>
</dbReference>
<accession>A0A1Q6R6S8</accession>
<dbReference type="GO" id="GO:0016491">
    <property type="term" value="F:oxidoreductase activity"/>
    <property type="evidence" value="ECO:0007669"/>
    <property type="project" value="UniProtKB-KW"/>
</dbReference>